<dbReference type="InterPro" id="IPR019591">
    <property type="entry name" value="Mrp/NBP35_ATP-bd"/>
</dbReference>
<dbReference type="CDD" id="cd01770">
    <property type="entry name" value="UBX_UBXN2"/>
    <property type="match status" value="1"/>
</dbReference>
<protein>
    <submittedName>
        <fullName evidence="13">P-loop containing nucleoside triphosphate hydrolase protein</fullName>
    </submittedName>
</protein>
<evidence type="ECO:0000256" key="6">
    <source>
        <dbReference type="ARBA" id="ARBA00022840"/>
    </source>
</evidence>
<evidence type="ECO:0000256" key="2">
    <source>
        <dbReference type="ARBA" id="ARBA00022490"/>
    </source>
</evidence>
<dbReference type="SUPFAM" id="SSF54236">
    <property type="entry name" value="Ubiquitin-like"/>
    <property type="match status" value="1"/>
</dbReference>
<keyword evidence="3 9" id="KW-0479">Metal-binding</keyword>
<dbReference type="GO" id="GO:0046872">
    <property type="term" value="F:metal ion binding"/>
    <property type="evidence" value="ECO:0007669"/>
    <property type="project" value="UniProtKB-KW"/>
</dbReference>
<keyword evidence="14" id="KW-1185">Reference proteome</keyword>
<sequence>MEHQAAHDELVSQFCAMSGTDAAVAQEYLAASEWDLEAAVTEFFAEQDEALQGADTGSGQSLGAETGPAAGRTLGGSSSQSPSTTPQPSSSRRTGPKKRFATLGDFASGAGESSEEEDSVNQDFFAGGEKSGLAVQNPDDIKKKILEKAKRTQLPSSGEPSRQSHFTGTARTLGGDDAPSRVIEAPSAPATQVPQRVQRTLHFWADGFSVDDGELYRSDDPRNAEILEGIRQGRAPLSIMNVQSGQEVDVEINQHEEKYVKPKPKYKPFSGQGQRLGSPTPGVSTSAAAPASAPAQAPASQASEPPKPTVDESQPTITLQIRLGDGTRLTSRFNTTHTIGDVYEFVSASSPASQSRPWVLMTTFPSKDLTDKSAVLGEMADFKRGGVVVLSGKGGVGKSSVTLQLALALSLQGKSVGILDIDLTGPSIPRLVGLEDAKITQAPGGWLPVPVHPGVDASSPCPNSPTTTAAAAATSTSTNPPPAQQHQQQQQQQHQQQHQEPTPTPTPPTPKPTPRGPLHCMSLGFLLRSRSDAVIWRGPKKTAMIRQFLSDVLWGATDYLLVDTPPGTSDEHIALAEQLLTLCRTAAAPAPATSTSTPETQTTPTATQNTPRLAGAVLVTTPQAIATADVRKEVNFCVKTNIPPLGVIENMSGYTCPCCGAVTNLFSSGGGAVMAREMGVRFLGSVPVDVGFGALVEGNGIGGEGESDGDGDEEEEGEEEEEEEGKVDDRPLVEKYREGWSYARFEGFAKTLIAEIEG</sequence>
<dbReference type="EMBL" id="KZ825488">
    <property type="protein sequence ID" value="PYI32877.1"/>
    <property type="molecule type" value="Genomic_DNA"/>
</dbReference>
<keyword evidence="7 9" id="KW-0408">Iron</keyword>
<dbReference type="HAMAP" id="MF_02040">
    <property type="entry name" value="Mrp_NBP35"/>
    <property type="match status" value="1"/>
</dbReference>
<dbReference type="CDD" id="cd14348">
    <property type="entry name" value="UBA_p47"/>
    <property type="match status" value="1"/>
</dbReference>
<evidence type="ECO:0000256" key="8">
    <source>
        <dbReference type="ARBA" id="ARBA00023014"/>
    </source>
</evidence>
<reference evidence="13 14" key="1">
    <citation type="submission" date="2018-02" db="EMBL/GenBank/DDBJ databases">
        <title>The genomes of Aspergillus section Nigri reveals drivers in fungal speciation.</title>
        <authorList>
            <consortium name="DOE Joint Genome Institute"/>
            <person name="Vesth T.C."/>
            <person name="Nybo J."/>
            <person name="Theobald S."/>
            <person name="Brandl J."/>
            <person name="Frisvad J.C."/>
            <person name="Nielsen K.F."/>
            <person name="Lyhne E.K."/>
            <person name="Kogle M.E."/>
            <person name="Kuo A."/>
            <person name="Riley R."/>
            <person name="Clum A."/>
            <person name="Nolan M."/>
            <person name="Lipzen A."/>
            <person name="Salamov A."/>
            <person name="Henrissat B."/>
            <person name="Wiebenga A."/>
            <person name="De vries R.P."/>
            <person name="Grigoriev I.V."/>
            <person name="Mortensen U.H."/>
            <person name="Andersen M.R."/>
            <person name="Baker S.E."/>
        </authorList>
    </citation>
    <scope>NUCLEOTIDE SEQUENCE [LARGE SCALE GENOMIC DNA]</scope>
    <source>
        <strain evidence="13 14">CBS 114.80</strain>
    </source>
</reference>
<dbReference type="FunFam" id="3.30.420.210:FF:000002">
    <property type="entry name" value="UBX domain-containing protein 1"/>
    <property type="match status" value="1"/>
</dbReference>
<feature type="compositionally biased region" description="Pro residues" evidence="10">
    <location>
        <begin position="502"/>
        <end position="515"/>
    </location>
</feature>
<dbReference type="SUPFAM" id="SSF46934">
    <property type="entry name" value="UBA-like"/>
    <property type="match status" value="1"/>
</dbReference>
<evidence type="ECO:0000256" key="4">
    <source>
        <dbReference type="ARBA" id="ARBA00022741"/>
    </source>
</evidence>
<dbReference type="GO" id="GO:0016226">
    <property type="term" value="P:iron-sulfur cluster assembly"/>
    <property type="evidence" value="ECO:0007669"/>
    <property type="project" value="UniProtKB-UniRule"/>
</dbReference>
<dbReference type="Gene3D" id="3.30.420.210">
    <property type="entry name" value="SEP domain"/>
    <property type="match status" value="1"/>
</dbReference>
<dbReference type="PANTHER" id="PTHR23264">
    <property type="entry name" value="NUCLEOTIDE-BINDING PROTEIN NBP35 YEAST -RELATED"/>
    <property type="match status" value="1"/>
</dbReference>
<dbReference type="InterPro" id="IPR033756">
    <property type="entry name" value="YlxH/NBP35"/>
</dbReference>
<feature type="region of interest" description="Disordered" evidence="10">
    <location>
        <begin position="697"/>
        <end position="732"/>
    </location>
</feature>
<evidence type="ECO:0000256" key="7">
    <source>
        <dbReference type="ARBA" id="ARBA00023004"/>
    </source>
</evidence>
<evidence type="ECO:0000256" key="1">
    <source>
        <dbReference type="ARBA" id="ARBA00022485"/>
    </source>
</evidence>
<name>A0A2V5J5B3_9EURO</name>
<feature type="compositionally biased region" description="Low complexity" evidence="10">
    <location>
        <begin position="457"/>
        <end position="501"/>
    </location>
</feature>
<evidence type="ECO:0000256" key="3">
    <source>
        <dbReference type="ARBA" id="ARBA00022723"/>
    </source>
</evidence>
<keyword evidence="8 9" id="KW-0411">Iron-sulfur</keyword>
<dbReference type="GO" id="GO:0051539">
    <property type="term" value="F:4 iron, 4 sulfur cluster binding"/>
    <property type="evidence" value="ECO:0007669"/>
    <property type="project" value="UniProtKB-UniRule"/>
</dbReference>
<feature type="compositionally biased region" description="Low complexity" evidence="10">
    <location>
        <begin position="75"/>
        <end position="93"/>
    </location>
</feature>
<dbReference type="GO" id="GO:0005829">
    <property type="term" value="C:cytosol"/>
    <property type="evidence" value="ECO:0007669"/>
    <property type="project" value="TreeGrafter"/>
</dbReference>
<dbReference type="Gene3D" id="3.10.20.90">
    <property type="entry name" value="Phosphatidylinositol 3-kinase Catalytic Subunit, Chain A, domain 1"/>
    <property type="match status" value="1"/>
</dbReference>
<dbReference type="GO" id="GO:0016787">
    <property type="term" value="F:hydrolase activity"/>
    <property type="evidence" value="ECO:0007669"/>
    <property type="project" value="UniProtKB-KW"/>
</dbReference>
<gene>
    <name evidence="13" type="ORF">BP00DRAFT_434928</name>
</gene>
<dbReference type="Pfam" id="PF10609">
    <property type="entry name" value="ParA"/>
    <property type="match status" value="2"/>
</dbReference>
<dbReference type="Proteomes" id="UP000248817">
    <property type="component" value="Unassembled WGS sequence"/>
</dbReference>
<evidence type="ECO:0000313" key="13">
    <source>
        <dbReference type="EMBL" id="PYI32877.1"/>
    </source>
</evidence>
<comment type="function">
    <text evidence="9">Component of the cytosolic iron-sulfur (Fe/S) protein assembly (CIA) machinery. Required for maturation of extramitochondrial Fe-S proteins. The NBP35-CFD1 heterotetramer forms a Fe-S scaffold complex, mediating the de novo assembly of an Fe-S cluster and its transfer to target apoproteins.</text>
</comment>
<feature type="compositionally biased region" description="Basic and acidic residues" evidence="10">
    <location>
        <begin position="139"/>
        <end position="150"/>
    </location>
</feature>
<comment type="subcellular location">
    <subcellularLocation>
        <location evidence="9">Cytoplasm</location>
    </subcellularLocation>
</comment>
<dbReference type="PROSITE" id="PS51399">
    <property type="entry name" value="SEP"/>
    <property type="match status" value="1"/>
</dbReference>
<dbReference type="HAMAP" id="MF_03039">
    <property type="entry name" value="NUBP2"/>
    <property type="match status" value="1"/>
</dbReference>
<feature type="binding site" evidence="9">
    <location>
        <begin position="392"/>
        <end position="399"/>
    </location>
    <ligand>
        <name>ATP</name>
        <dbReference type="ChEBI" id="CHEBI:30616"/>
    </ligand>
</feature>
<dbReference type="SUPFAM" id="SSF52540">
    <property type="entry name" value="P-loop containing nucleoside triphosphate hydrolases"/>
    <property type="match status" value="1"/>
</dbReference>
<dbReference type="SMART" id="SM00553">
    <property type="entry name" value="SEP"/>
    <property type="match status" value="1"/>
</dbReference>
<feature type="binding site" evidence="9">
    <location>
        <position position="656"/>
    </location>
    <ligand>
        <name>[4Fe-4S] cluster</name>
        <dbReference type="ChEBI" id="CHEBI:49883"/>
        <note>ligand shared between dimeric partners</note>
    </ligand>
</feature>
<dbReference type="InterPro" id="IPR012989">
    <property type="entry name" value="SEP_domain"/>
</dbReference>
<feature type="region of interest" description="Disordered" evidence="10">
    <location>
        <begin position="450"/>
        <end position="520"/>
    </location>
</feature>
<feature type="domain" description="SEP" evidence="12">
    <location>
        <begin position="196"/>
        <end position="260"/>
    </location>
</feature>
<feature type="domain" description="UBX" evidence="11">
    <location>
        <begin position="312"/>
        <end position="370"/>
    </location>
</feature>
<dbReference type="InterPro" id="IPR029071">
    <property type="entry name" value="Ubiquitin-like_domsf"/>
</dbReference>
<feature type="compositionally biased region" description="Acidic residues" evidence="10">
    <location>
        <begin position="705"/>
        <end position="726"/>
    </location>
</feature>
<dbReference type="SMART" id="SM00166">
    <property type="entry name" value="UBX"/>
    <property type="match status" value="1"/>
</dbReference>
<keyword evidence="5" id="KW-0833">Ubl conjugation pathway</keyword>
<keyword evidence="2 9" id="KW-0963">Cytoplasm</keyword>
<dbReference type="Pfam" id="PF14555">
    <property type="entry name" value="UBA_4"/>
    <property type="match status" value="1"/>
</dbReference>
<dbReference type="InterPro" id="IPR001012">
    <property type="entry name" value="UBX_dom"/>
</dbReference>
<dbReference type="GO" id="GO:0005524">
    <property type="term" value="F:ATP binding"/>
    <property type="evidence" value="ECO:0007669"/>
    <property type="project" value="UniProtKB-KW"/>
</dbReference>
<proteinExistence type="inferred from homology"/>
<keyword evidence="13" id="KW-0378">Hydrolase</keyword>
<feature type="region of interest" description="Disordered" evidence="10">
    <location>
        <begin position="587"/>
        <end position="608"/>
    </location>
</feature>
<keyword evidence="4 9" id="KW-0547">Nucleotide-binding</keyword>
<dbReference type="PROSITE" id="PS50033">
    <property type="entry name" value="UBX"/>
    <property type="match status" value="1"/>
</dbReference>
<keyword evidence="6 9" id="KW-0067">ATP-binding</keyword>
<dbReference type="SUPFAM" id="SSF102848">
    <property type="entry name" value="NSFL1 (p97 ATPase) cofactor p47, SEP domain"/>
    <property type="match status" value="1"/>
</dbReference>
<dbReference type="InterPro" id="IPR027417">
    <property type="entry name" value="P-loop_NTPase"/>
</dbReference>
<dbReference type="AlphaFoldDB" id="A0A2V5J5B3"/>
<dbReference type="GO" id="GO:0043161">
    <property type="term" value="P:proteasome-mediated ubiquitin-dependent protein catabolic process"/>
    <property type="evidence" value="ECO:0007669"/>
    <property type="project" value="UniProtKB-ARBA"/>
</dbReference>
<evidence type="ECO:0000256" key="5">
    <source>
        <dbReference type="ARBA" id="ARBA00022786"/>
    </source>
</evidence>
<dbReference type="Pfam" id="PF08059">
    <property type="entry name" value="SEP"/>
    <property type="match status" value="1"/>
</dbReference>
<feature type="compositionally biased region" description="Polar residues" evidence="10">
    <location>
        <begin position="153"/>
        <end position="170"/>
    </location>
</feature>
<evidence type="ECO:0000313" key="14">
    <source>
        <dbReference type="Proteomes" id="UP000248817"/>
    </source>
</evidence>
<feature type="compositionally biased region" description="Low complexity" evidence="10">
    <location>
        <begin position="278"/>
        <end position="304"/>
    </location>
</feature>
<accession>A0A2V5J5B3</accession>
<keyword evidence="1 9" id="KW-0004">4Fe-4S</keyword>
<dbReference type="InterPro" id="IPR028600">
    <property type="entry name" value="NUBP2/Cfd1_eukaryotes"/>
</dbReference>
<evidence type="ECO:0000259" key="12">
    <source>
        <dbReference type="PROSITE" id="PS51399"/>
    </source>
</evidence>
<dbReference type="InterPro" id="IPR036241">
    <property type="entry name" value="NSFL1C_SEP_dom_sf"/>
</dbReference>
<organism evidence="13 14">
    <name type="scientific">Aspergillus indologenus CBS 114.80</name>
    <dbReference type="NCBI Taxonomy" id="1450541"/>
    <lineage>
        <taxon>Eukaryota</taxon>
        <taxon>Fungi</taxon>
        <taxon>Dikarya</taxon>
        <taxon>Ascomycota</taxon>
        <taxon>Pezizomycotina</taxon>
        <taxon>Eurotiomycetes</taxon>
        <taxon>Eurotiomycetidae</taxon>
        <taxon>Eurotiales</taxon>
        <taxon>Aspergillaceae</taxon>
        <taxon>Aspergillus</taxon>
        <taxon>Aspergillus subgen. Circumdati</taxon>
    </lineage>
</organism>
<evidence type="ECO:0000256" key="10">
    <source>
        <dbReference type="SAM" id="MobiDB-lite"/>
    </source>
</evidence>
<dbReference type="PANTHER" id="PTHR23264:SF19">
    <property type="entry name" value="CYTOSOLIC FE-S CLUSTER ASSEMBLY FACTOR NUBP2"/>
    <property type="match status" value="1"/>
</dbReference>
<comment type="similarity">
    <text evidence="9">Belongs to the Mrp/NBP35 ATP-binding proteins family. NUBP2/CFD1 subfamily.</text>
</comment>
<evidence type="ECO:0000256" key="9">
    <source>
        <dbReference type="HAMAP-Rule" id="MF_03039"/>
    </source>
</evidence>
<dbReference type="Gene3D" id="1.10.8.10">
    <property type="entry name" value="DNA helicase RuvA subunit, C-terminal domain"/>
    <property type="match status" value="1"/>
</dbReference>
<feature type="region of interest" description="Disordered" evidence="10">
    <location>
        <begin position="259"/>
        <end position="315"/>
    </location>
</feature>
<feature type="binding site" evidence="9">
    <location>
        <position position="659"/>
    </location>
    <ligand>
        <name>[4Fe-4S] cluster</name>
        <dbReference type="ChEBI" id="CHEBI:49883"/>
        <note>ligand shared between dimeric partners</note>
    </ligand>
</feature>
<dbReference type="GO" id="GO:0140663">
    <property type="term" value="F:ATP-dependent FeS chaperone activity"/>
    <property type="evidence" value="ECO:0007669"/>
    <property type="project" value="InterPro"/>
</dbReference>
<dbReference type="Gene3D" id="3.40.50.300">
    <property type="entry name" value="P-loop containing nucleotide triphosphate hydrolases"/>
    <property type="match status" value="1"/>
</dbReference>
<dbReference type="CDD" id="cd02037">
    <property type="entry name" value="Mrp_NBP35"/>
    <property type="match status" value="1"/>
</dbReference>
<evidence type="ECO:0000259" key="11">
    <source>
        <dbReference type="PROSITE" id="PS50033"/>
    </source>
</evidence>
<feature type="region of interest" description="Disordered" evidence="10">
    <location>
        <begin position="49"/>
        <end position="194"/>
    </location>
</feature>
<dbReference type="InterPro" id="IPR009060">
    <property type="entry name" value="UBA-like_sf"/>
</dbReference>
<dbReference type="FunFam" id="3.10.20.90:FF:000179">
    <property type="entry name" value="Plant UBX domain-containing protein 4"/>
    <property type="match status" value="1"/>
</dbReference>